<protein>
    <submittedName>
        <fullName evidence="2">Transcriptional activator, Rgg/GadR/MutR family domain-containing protein</fullName>
    </submittedName>
</protein>
<dbReference type="Pfam" id="PF21259">
    <property type="entry name" value="Rgg_C"/>
    <property type="match status" value="1"/>
</dbReference>
<dbReference type="Pfam" id="PF01381">
    <property type="entry name" value="HTH_3"/>
    <property type="match status" value="1"/>
</dbReference>
<dbReference type="STRING" id="154621.RV11_GL001674"/>
<reference evidence="2 3" key="1">
    <citation type="submission" date="2013-02" db="EMBL/GenBank/DDBJ databases">
        <title>The Genome Sequence of Enterococcus phoeniculicola BAA-412.</title>
        <authorList>
            <consortium name="The Broad Institute Genome Sequencing Platform"/>
            <consortium name="The Broad Institute Genome Sequencing Center for Infectious Disease"/>
            <person name="Earl A.M."/>
            <person name="Gilmore M.S."/>
            <person name="Lebreton F."/>
            <person name="Walker B."/>
            <person name="Young S.K."/>
            <person name="Zeng Q."/>
            <person name="Gargeya S."/>
            <person name="Fitzgerald M."/>
            <person name="Haas B."/>
            <person name="Abouelleil A."/>
            <person name="Alvarado L."/>
            <person name="Arachchi H.M."/>
            <person name="Berlin A.M."/>
            <person name="Chapman S.B."/>
            <person name="Dewar J."/>
            <person name="Goldberg J."/>
            <person name="Griggs A."/>
            <person name="Gujja S."/>
            <person name="Hansen M."/>
            <person name="Howarth C."/>
            <person name="Imamovic A."/>
            <person name="Larimer J."/>
            <person name="McCowan C."/>
            <person name="Murphy C."/>
            <person name="Neiman D."/>
            <person name="Pearson M."/>
            <person name="Priest M."/>
            <person name="Roberts A."/>
            <person name="Saif S."/>
            <person name="Shea T."/>
            <person name="Sisk P."/>
            <person name="Sykes S."/>
            <person name="Wortman J."/>
            <person name="Nusbaum C."/>
            <person name="Birren B."/>
        </authorList>
    </citation>
    <scope>NUCLEOTIDE SEQUENCE [LARGE SCALE GENOMIC DNA]</scope>
    <source>
        <strain evidence="2 3">ATCC BAA-412</strain>
    </source>
</reference>
<dbReference type="HOGENOM" id="CLU_072045_1_0_9"/>
<dbReference type="Gene3D" id="1.25.40.400">
    <property type="match status" value="1"/>
</dbReference>
<dbReference type="GO" id="GO:0003677">
    <property type="term" value="F:DNA binding"/>
    <property type="evidence" value="ECO:0007669"/>
    <property type="project" value="InterPro"/>
</dbReference>
<keyword evidence="3" id="KW-1185">Reference proteome</keyword>
<dbReference type="EMBL" id="AJAT01000017">
    <property type="protein sequence ID" value="EOL42270.1"/>
    <property type="molecule type" value="Genomic_DNA"/>
</dbReference>
<feature type="domain" description="HTH cro/C1-type" evidence="1">
    <location>
        <begin position="7"/>
        <end position="60"/>
    </location>
</feature>
<accession>R3WK37</accession>
<comment type="caution">
    <text evidence="2">The sequence shown here is derived from an EMBL/GenBank/DDBJ whole genome shotgun (WGS) entry which is preliminary data.</text>
</comment>
<dbReference type="NCBIfam" id="TIGR01716">
    <property type="entry name" value="RGG_Cterm"/>
    <property type="match status" value="1"/>
</dbReference>
<evidence type="ECO:0000313" key="3">
    <source>
        <dbReference type="Proteomes" id="UP000013785"/>
    </source>
</evidence>
<sequence>MEYGEIFQAIRKNKGLTLKDVAGATISSAQLSRFENGKTMLTIDQFFICLEKMNTTIEEFQFMQKNTWREKYGRIVLELEVLTNKEDVTGLMLASKNYFSKSQKRYDWYYFFGCFFENIAIFQKKETRGHLRHVEELTEFFLKSEHWGEMELRVFGMFVFVFDEETINYLLQIAVKRGKFYQAVSKDRRLFYCLLNNCFSIFVFHKKFEEAKKVLLLLEKETNEKNDLLFPQINFLFNKGIICFIDGEIEKATTYCNQAISICRIFNQKQQAAVFSRRLAMWDKEQVKEEFEELVLELSYLLD</sequence>
<evidence type="ECO:0000313" key="2">
    <source>
        <dbReference type="EMBL" id="EOL42270.1"/>
    </source>
</evidence>
<dbReference type="SMART" id="SM00530">
    <property type="entry name" value="HTH_XRE"/>
    <property type="match status" value="1"/>
</dbReference>
<dbReference type="InterPro" id="IPR010057">
    <property type="entry name" value="Transcription_activator_Rgg_C"/>
</dbReference>
<proteinExistence type="predicted"/>
<evidence type="ECO:0000259" key="1">
    <source>
        <dbReference type="PROSITE" id="PS50943"/>
    </source>
</evidence>
<dbReference type="PANTHER" id="PTHR37038:SF12">
    <property type="entry name" value="TRANSCRIPTIONAL REGULATOR"/>
    <property type="match status" value="1"/>
</dbReference>
<organism evidence="2 3">
    <name type="scientific">Enterococcus phoeniculicola ATCC BAA-412</name>
    <dbReference type="NCBI Taxonomy" id="1158610"/>
    <lineage>
        <taxon>Bacteria</taxon>
        <taxon>Bacillati</taxon>
        <taxon>Bacillota</taxon>
        <taxon>Bacilli</taxon>
        <taxon>Lactobacillales</taxon>
        <taxon>Enterococcaceae</taxon>
        <taxon>Enterococcus</taxon>
    </lineage>
</organism>
<dbReference type="PROSITE" id="PS50943">
    <property type="entry name" value="HTH_CROC1"/>
    <property type="match status" value="1"/>
</dbReference>
<dbReference type="InterPro" id="IPR053163">
    <property type="entry name" value="HTH-type_regulator_Rgg"/>
</dbReference>
<dbReference type="PANTHER" id="PTHR37038">
    <property type="entry name" value="TRANSCRIPTIONAL REGULATOR-RELATED"/>
    <property type="match status" value="1"/>
</dbReference>
<dbReference type="Proteomes" id="UP000013785">
    <property type="component" value="Unassembled WGS sequence"/>
</dbReference>
<dbReference type="InterPro" id="IPR010982">
    <property type="entry name" value="Lambda_DNA-bd_dom_sf"/>
</dbReference>
<dbReference type="SUPFAM" id="SSF47413">
    <property type="entry name" value="lambda repressor-like DNA-binding domains"/>
    <property type="match status" value="1"/>
</dbReference>
<dbReference type="CDD" id="cd00093">
    <property type="entry name" value="HTH_XRE"/>
    <property type="match status" value="1"/>
</dbReference>
<dbReference type="InterPro" id="IPR001387">
    <property type="entry name" value="Cro/C1-type_HTH"/>
</dbReference>
<dbReference type="InterPro" id="IPR011990">
    <property type="entry name" value="TPR-like_helical_dom_sf"/>
</dbReference>
<dbReference type="RefSeq" id="WP_010769258.1">
    <property type="nucleotide sequence ID" value="NZ_ASWE01000001.1"/>
</dbReference>
<dbReference type="SUPFAM" id="SSF48452">
    <property type="entry name" value="TPR-like"/>
    <property type="match status" value="1"/>
</dbReference>
<dbReference type="Gene3D" id="1.10.260.40">
    <property type="entry name" value="lambda repressor-like DNA-binding domains"/>
    <property type="match status" value="1"/>
</dbReference>
<dbReference type="AlphaFoldDB" id="R3WK37"/>
<dbReference type="PATRIC" id="fig|1158610.3.peg.2603"/>
<name>R3WK37_9ENTE</name>
<dbReference type="eggNOG" id="COG1396">
    <property type="taxonomic scope" value="Bacteria"/>
</dbReference>
<dbReference type="OrthoDB" id="2296017at2"/>
<gene>
    <name evidence="2" type="ORF">UC3_02621</name>
</gene>